<organism evidence="2 3">
    <name type="scientific">Penicillium nalgiovense</name>
    <dbReference type="NCBI Taxonomy" id="60175"/>
    <lineage>
        <taxon>Eukaryota</taxon>
        <taxon>Fungi</taxon>
        <taxon>Dikarya</taxon>
        <taxon>Ascomycota</taxon>
        <taxon>Pezizomycotina</taxon>
        <taxon>Eurotiomycetes</taxon>
        <taxon>Eurotiomycetidae</taxon>
        <taxon>Eurotiales</taxon>
        <taxon>Aspergillaceae</taxon>
        <taxon>Penicillium</taxon>
    </lineage>
</organism>
<evidence type="ECO:0000313" key="2">
    <source>
        <dbReference type="EMBL" id="OQE76995.1"/>
    </source>
</evidence>
<dbReference type="AlphaFoldDB" id="A0A1V6XPF4"/>
<accession>A0A1V6XPF4</accession>
<gene>
    <name evidence="2" type="ORF">PENNAL_c0063G00798</name>
</gene>
<feature type="compositionally biased region" description="Basic and acidic residues" evidence="1">
    <location>
        <begin position="14"/>
        <end position="52"/>
    </location>
</feature>
<proteinExistence type="predicted"/>
<feature type="region of interest" description="Disordered" evidence="1">
    <location>
        <begin position="1"/>
        <end position="101"/>
    </location>
</feature>
<evidence type="ECO:0000313" key="3">
    <source>
        <dbReference type="Proteomes" id="UP000191691"/>
    </source>
</evidence>
<evidence type="ECO:0000256" key="1">
    <source>
        <dbReference type="SAM" id="MobiDB-lite"/>
    </source>
</evidence>
<keyword evidence="3" id="KW-1185">Reference proteome</keyword>
<sequence>MAITPIGTSFPHICRVEEGEPRDEKKKAEEDEKAARKEEKRKKDEEKEEKTRAITAPSSKEESADFSSSGQTITASSPKEESADPSCKTSPPHRFERDSESLKHVRKIVDTCWVPDQAFAVTTPLTPCSFRER</sequence>
<dbReference type="STRING" id="60175.A0A1V6XPF4"/>
<comment type="caution">
    <text evidence="2">The sequence shown here is derived from an EMBL/GenBank/DDBJ whole genome shotgun (WGS) entry which is preliminary data.</text>
</comment>
<protein>
    <submittedName>
        <fullName evidence="2">Uncharacterized protein</fullName>
    </submittedName>
</protein>
<dbReference type="EMBL" id="MOOB01000063">
    <property type="protein sequence ID" value="OQE76995.1"/>
    <property type="molecule type" value="Genomic_DNA"/>
</dbReference>
<dbReference type="Proteomes" id="UP000191691">
    <property type="component" value="Unassembled WGS sequence"/>
</dbReference>
<name>A0A1V6XPF4_PENNA</name>
<reference evidence="3" key="1">
    <citation type="journal article" date="2017" name="Nat. Microbiol.">
        <title>Global analysis of biosynthetic gene clusters reveals vast potential of secondary metabolite production in Penicillium species.</title>
        <authorList>
            <person name="Nielsen J.C."/>
            <person name="Grijseels S."/>
            <person name="Prigent S."/>
            <person name="Ji B."/>
            <person name="Dainat J."/>
            <person name="Nielsen K.F."/>
            <person name="Frisvad J.C."/>
            <person name="Workman M."/>
            <person name="Nielsen J."/>
        </authorList>
    </citation>
    <scope>NUCLEOTIDE SEQUENCE [LARGE SCALE GENOMIC DNA]</scope>
    <source>
        <strain evidence="3">IBT 13039</strain>
    </source>
</reference>